<keyword evidence="2" id="KW-0238">DNA-binding</keyword>
<name>A0ABP8JSV8_9ACTN</name>
<dbReference type="Gene3D" id="1.20.120.530">
    <property type="entry name" value="GntR ligand-binding domain-like"/>
    <property type="match status" value="1"/>
</dbReference>
<dbReference type="PANTHER" id="PTHR43537">
    <property type="entry name" value="TRANSCRIPTIONAL REGULATOR, GNTR FAMILY"/>
    <property type="match status" value="1"/>
</dbReference>
<gene>
    <name evidence="5" type="ORF">GCM10023147_28930</name>
</gene>
<keyword evidence="3" id="KW-0804">Transcription</keyword>
<protein>
    <submittedName>
        <fullName evidence="5">GntR family transcriptional regulator</fullName>
    </submittedName>
</protein>
<evidence type="ECO:0000256" key="1">
    <source>
        <dbReference type="ARBA" id="ARBA00023015"/>
    </source>
</evidence>
<evidence type="ECO:0000259" key="4">
    <source>
        <dbReference type="PROSITE" id="PS50949"/>
    </source>
</evidence>
<dbReference type="EMBL" id="BAABFR010000044">
    <property type="protein sequence ID" value="GAA4395564.1"/>
    <property type="molecule type" value="Genomic_DNA"/>
</dbReference>
<proteinExistence type="predicted"/>
<accession>A0ABP8JSV8</accession>
<dbReference type="CDD" id="cd07377">
    <property type="entry name" value="WHTH_GntR"/>
    <property type="match status" value="1"/>
</dbReference>
<evidence type="ECO:0000313" key="5">
    <source>
        <dbReference type="EMBL" id="GAA4395564.1"/>
    </source>
</evidence>
<dbReference type="Pfam" id="PF00392">
    <property type="entry name" value="GntR"/>
    <property type="match status" value="1"/>
</dbReference>
<dbReference type="InterPro" id="IPR000524">
    <property type="entry name" value="Tscrpt_reg_HTH_GntR"/>
</dbReference>
<dbReference type="SUPFAM" id="SSF46785">
    <property type="entry name" value="Winged helix' DNA-binding domain"/>
    <property type="match status" value="1"/>
</dbReference>
<keyword evidence="1" id="KW-0805">Transcription regulation</keyword>
<reference evidence="6" key="1">
    <citation type="journal article" date="2019" name="Int. J. Syst. Evol. Microbiol.">
        <title>The Global Catalogue of Microorganisms (GCM) 10K type strain sequencing project: providing services to taxonomists for standard genome sequencing and annotation.</title>
        <authorList>
            <consortium name="The Broad Institute Genomics Platform"/>
            <consortium name="The Broad Institute Genome Sequencing Center for Infectious Disease"/>
            <person name="Wu L."/>
            <person name="Ma J."/>
        </authorList>
    </citation>
    <scope>NUCLEOTIDE SEQUENCE [LARGE SCALE GENOMIC DNA]</scope>
    <source>
        <strain evidence="6">JCM 17688</strain>
    </source>
</reference>
<dbReference type="Proteomes" id="UP001500635">
    <property type="component" value="Unassembled WGS sequence"/>
</dbReference>
<dbReference type="SUPFAM" id="SSF48008">
    <property type="entry name" value="GntR ligand-binding domain-like"/>
    <property type="match status" value="1"/>
</dbReference>
<comment type="caution">
    <text evidence="5">The sequence shown here is derived from an EMBL/GenBank/DDBJ whole genome shotgun (WGS) entry which is preliminary data.</text>
</comment>
<organism evidence="5 6">
    <name type="scientific">Tsukamurella soli</name>
    <dbReference type="NCBI Taxonomy" id="644556"/>
    <lineage>
        <taxon>Bacteria</taxon>
        <taxon>Bacillati</taxon>
        <taxon>Actinomycetota</taxon>
        <taxon>Actinomycetes</taxon>
        <taxon>Mycobacteriales</taxon>
        <taxon>Tsukamurellaceae</taxon>
        <taxon>Tsukamurella</taxon>
    </lineage>
</organism>
<keyword evidence="6" id="KW-1185">Reference proteome</keyword>
<feature type="domain" description="HTH gntR-type" evidence="4">
    <location>
        <begin position="7"/>
        <end position="74"/>
    </location>
</feature>
<evidence type="ECO:0000256" key="2">
    <source>
        <dbReference type="ARBA" id="ARBA00023125"/>
    </source>
</evidence>
<dbReference type="SMART" id="SM00345">
    <property type="entry name" value="HTH_GNTR"/>
    <property type="match status" value="1"/>
</dbReference>
<dbReference type="SMART" id="SM00895">
    <property type="entry name" value="FCD"/>
    <property type="match status" value="1"/>
</dbReference>
<evidence type="ECO:0000313" key="6">
    <source>
        <dbReference type="Proteomes" id="UP001500635"/>
    </source>
</evidence>
<dbReference type="InterPro" id="IPR008920">
    <property type="entry name" value="TF_FadR/GntR_C"/>
</dbReference>
<dbReference type="InterPro" id="IPR011711">
    <property type="entry name" value="GntR_C"/>
</dbReference>
<evidence type="ECO:0000256" key="3">
    <source>
        <dbReference type="ARBA" id="ARBA00023163"/>
    </source>
</evidence>
<dbReference type="Pfam" id="PF07729">
    <property type="entry name" value="FCD"/>
    <property type="match status" value="1"/>
</dbReference>
<dbReference type="PRINTS" id="PR00035">
    <property type="entry name" value="HTHGNTR"/>
</dbReference>
<dbReference type="RefSeq" id="WP_344997113.1">
    <property type="nucleotide sequence ID" value="NZ_BAABFR010000044.1"/>
</dbReference>
<dbReference type="InterPro" id="IPR036388">
    <property type="entry name" value="WH-like_DNA-bd_sf"/>
</dbReference>
<dbReference type="InterPro" id="IPR036390">
    <property type="entry name" value="WH_DNA-bd_sf"/>
</dbReference>
<sequence>MGRSGKRIPQHELTSLIRDRLISGEFAPGVRLTEELLAQDYSVSRIPIREALRALDADGFVVARPNIGSFVAEIGPDEAEDLLEIRAALEPIATGRAALRCGDGDIRDLDQIVDRGYAAIAAGDLAELPKMNNEFHLAVAHLSGNASLERMIELLQHKIAWVYSVELPRRAADSWAEHRLIVSALSRGDRDRASEMMRDHINAATAAYRHRVTDTTPSAP</sequence>
<dbReference type="PANTHER" id="PTHR43537:SF24">
    <property type="entry name" value="GLUCONATE OPERON TRANSCRIPTIONAL REPRESSOR"/>
    <property type="match status" value="1"/>
</dbReference>
<dbReference type="PROSITE" id="PS50949">
    <property type="entry name" value="HTH_GNTR"/>
    <property type="match status" value="1"/>
</dbReference>
<dbReference type="Gene3D" id="1.10.10.10">
    <property type="entry name" value="Winged helix-like DNA-binding domain superfamily/Winged helix DNA-binding domain"/>
    <property type="match status" value="1"/>
</dbReference>